<dbReference type="AlphaFoldDB" id="A0A5J5EN70"/>
<feature type="compositionally biased region" description="Low complexity" evidence="7">
    <location>
        <begin position="51"/>
        <end position="87"/>
    </location>
</feature>
<evidence type="ECO:0000256" key="3">
    <source>
        <dbReference type="ARBA" id="ARBA00023015"/>
    </source>
</evidence>
<dbReference type="Gene3D" id="4.10.240.10">
    <property type="entry name" value="Zn(2)-C6 fungal-type DNA-binding domain"/>
    <property type="match status" value="1"/>
</dbReference>
<keyword evidence="6" id="KW-0539">Nucleus</keyword>
<evidence type="ECO:0000313" key="9">
    <source>
        <dbReference type="EMBL" id="KAA8897216.1"/>
    </source>
</evidence>
<evidence type="ECO:0000256" key="1">
    <source>
        <dbReference type="ARBA" id="ARBA00022723"/>
    </source>
</evidence>
<dbReference type="InterPro" id="IPR052360">
    <property type="entry name" value="Transcr_Regulatory_Proteins"/>
</dbReference>
<keyword evidence="5" id="KW-0804">Transcription</keyword>
<keyword evidence="10" id="KW-1185">Reference proteome</keyword>
<dbReference type="EMBL" id="VXIS01000202">
    <property type="protein sequence ID" value="KAA8897216.1"/>
    <property type="molecule type" value="Genomic_DNA"/>
</dbReference>
<sequence length="663" mass="72526">MSMMVDYGSNSTQRAPAHYSHQPHHGSPHLQHLDRPSAPSAPSTPSPPYQYAPLPHLAAQQPPSAMRQTPTSYPSPASFPSPSMSAYPYPPQQAPPPPASRGSPYSQAINLPPIRLNPPAGHVPPPPHEASPTLGSLPPPMYYSHHPLPPPAMPPHPQHMTSSPVHQPLRYPLPSVGNTERIMSGGRHKKEIKRRTKTGCLTCRKRRIKCDEGHPTCKNCQKSKRECLGYDPIFKAQPSPAAIQPAPAGGSTPLPAMAGGPSSYPYQMSPIGQGFSQALSTASSPTSSCDTYDYHQIDPALDATSHPPHMSAPPSIIDSPATYRPDLKRPLDRTSPFSSVSDTGTGRTAYTPIPRSSTPGLCRQQDGQTAKRIKIDDLLSVGSSQPPSPPTSELATSISPTSTSVESMKHIYGSRYAPALDSFLEVEWFSKVGKEIILSNSQLAEVMAEVFERFKARGGSYYEEEDPAIHKSNKDTDLLWAAVRLCYGTRIPVSDNRREQEAGERTSDVAADEEGSEAYRRIKIVENLLSKQKADCHPASPKLPPSDKPSTIQGGHFWHLLEQIATFKDTGADAEKKVHEWLEECRKYVEERPNREVLHAIAEIGLLRGESSRQRADALKEYIQAIATDRSVQITSLDRRIAGRAMGLWTQPITELAFCMPAV</sequence>
<dbReference type="OrthoDB" id="5375558at2759"/>
<accession>A0A5J5EN70</accession>
<organism evidence="9 10">
    <name type="scientific">Sphaerosporella brunnea</name>
    <dbReference type="NCBI Taxonomy" id="1250544"/>
    <lineage>
        <taxon>Eukaryota</taxon>
        <taxon>Fungi</taxon>
        <taxon>Dikarya</taxon>
        <taxon>Ascomycota</taxon>
        <taxon>Pezizomycotina</taxon>
        <taxon>Pezizomycetes</taxon>
        <taxon>Pezizales</taxon>
        <taxon>Pyronemataceae</taxon>
        <taxon>Sphaerosporella</taxon>
    </lineage>
</organism>
<protein>
    <recommendedName>
        <fullName evidence="8">Zn(2)-C6 fungal-type domain-containing protein</fullName>
    </recommendedName>
</protein>
<evidence type="ECO:0000256" key="6">
    <source>
        <dbReference type="ARBA" id="ARBA00023242"/>
    </source>
</evidence>
<proteinExistence type="predicted"/>
<evidence type="ECO:0000256" key="7">
    <source>
        <dbReference type="SAM" id="MobiDB-lite"/>
    </source>
</evidence>
<feature type="region of interest" description="Disordered" evidence="7">
    <location>
        <begin position="1"/>
        <end position="132"/>
    </location>
</feature>
<evidence type="ECO:0000259" key="8">
    <source>
        <dbReference type="PROSITE" id="PS50048"/>
    </source>
</evidence>
<feature type="compositionally biased region" description="Polar residues" evidence="7">
    <location>
        <begin position="381"/>
        <end position="400"/>
    </location>
</feature>
<dbReference type="InterPro" id="IPR001138">
    <property type="entry name" value="Zn2Cys6_DnaBD"/>
</dbReference>
<dbReference type="Proteomes" id="UP000326924">
    <property type="component" value="Unassembled WGS sequence"/>
</dbReference>
<dbReference type="InterPro" id="IPR036864">
    <property type="entry name" value="Zn2-C6_fun-type_DNA-bd_sf"/>
</dbReference>
<dbReference type="PROSITE" id="PS50048">
    <property type="entry name" value="ZN2_CY6_FUNGAL_2"/>
    <property type="match status" value="1"/>
</dbReference>
<feature type="domain" description="Zn(2)-C6 fungal-type" evidence="8">
    <location>
        <begin position="199"/>
        <end position="227"/>
    </location>
</feature>
<keyword evidence="3" id="KW-0805">Transcription regulation</keyword>
<feature type="compositionally biased region" description="Polar residues" evidence="7">
    <location>
        <begin position="335"/>
        <end position="359"/>
    </location>
</feature>
<dbReference type="GO" id="GO:0000981">
    <property type="term" value="F:DNA-binding transcription factor activity, RNA polymerase II-specific"/>
    <property type="evidence" value="ECO:0007669"/>
    <property type="project" value="InterPro"/>
</dbReference>
<keyword evidence="1" id="KW-0479">Metal-binding</keyword>
<dbReference type="PROSITE" id="PS00463">
    <property type="entry name" value="ZN2_CY6_FUNGAL_1"/>
    <property type="match status" value="1"/>
</dbReference>
<dbReference type="PANTHER" id="PTHR36206:SF13">
    <property type="entry name" value="TRANSCRIPTIONAL REGULATORY PROTEIN MOC3"/>
    <property type="match status" value="1"/>
</dbReference>
<dbReference type="GO" id="GO:0003677">
    <property type="term" value="F:DNA binding"/>
    <property type="evidence" value="ECO:0007669"/>
    <property type="project" value="UniProtKB-KW"/>
</dbReference>
<name>A0A5J5EN70_9PEZI</name>
<evidence type="ECO:0000313" key="10">
    <source>
        <dbReference type="Proteomes" id="UP000326924"/>
    </source>
</evidence>
<dbReference type="Pfam" id="PF00172">
    <property type="entry name" value="Zn_clus"/>
    <property type="match status" value="1"/>
</dbReference>
<dbReference type="CDD" id="cd00067">
    <property type="entry name" value="GAL4"/>
    <property type="match status" value="1"/>
</dbReference>
<feature type="compositionally biased region" description="Pro residues" evidence="7">
    <location>
        <begin position="88"/>
        <end position="99"/>
    </location>
</feature>
<evidence type="ECO:0000256" key="5">
    <source>
        <dbReference type="ARBA" id="ARBA00023163"/>
    </source>
</evidence>
<evidence type="ECO:0000256" key="2">
    <source>
        <dbReference type="ARBA" id="ARBA00022833"/>
    </source>
</evidence>
<keyword evidence="2" id="KW-0862">Zinc</keyword>
<reference evidence="9 10" key="1">
    <citation type="submission" date="2019-09" db="EMBL/GenBank/DDBJ databases">
        <title>Draft genome of the ectomycorrhizal ascomycete Sphaerosporella brunnea.</title>
        <authorList>
            <consortium name="DOE Joint Genome Institute"/>
            <person name="Benucci G.M."/>
            <person name="Marozzi G."/>
            <person name="Antonielli L."/>
            <person name="Sanchez S."/>
            <person name="Marco P."/>
            <person name="Wang X."/>
            <person name="Falini L.B."/>
            <person name="Barry K."/>
            <person name="Haridas S."/>
            <person name="Lipzen A."/>
            <person name="Labutti K."/>
            <person name="Grigoriev I.V."/>
            <person name="Murat C."/>
            <person name="Martin F."/>
            <person name="Albertini E."/>
            <person name="Donnini D."/>
            <person name="Bonito G."/>
        </authorList>
    </citation>
    <scope>NUCLEOTIDE SEQUENCE [LARGE SCALE GENOMIC DNA]</scope>
    <source>
        <strain evidence="9 10">Sb_GMNB300</strain>
    </source>
</reference>
<dbReference type="PANTHER" id="PTHR36206">
    <property type="entry name" value="ASPERCRYPTIN BIOSYNTHESIS CLUSTER-SPECIFIC TRANSCRIPTION REGULATOR ATNN-RELATED"/>
    <property type="match status" value="1"/>
</dbReference>
<dbReference type="SMART" id="SM00066">
    <property type="entry name" value="GAL4"/>
    <property type="match status" value="1"/>
</dbReference>
<gene>
    <name evidence="9" type="ORF">FN846DRAFT_261413</name>
</gene>
<comment type="caution">
    <text evidence="9">The sequence shown here is derived from an EMBL/GenBank/DDBJ whole genome shotgun (WGS) entry which is preliminary data.</text>
</comment>
<evidence type="ECO:0000256" key="4">
    <source>
        <dbReference type="ARBA" id="ARBA00023125"/>
    </source>
</evidence>
<dbReference type="SUPFAM" id="SSF57701">
    <property type="entry name" value="Zn2/Cys6 DNA-binding domain"/>
    <property type="match status" value="1"/>
</dbReference>
<dbReference type="GO" id="GO:0008270">
    <property type="term" value="F:zinc ion binding"/>
    <property type="evidence" value="ECO:0007669"/>
    <property type="project" value="InterPro"/>
</dbReference>
<feature type="region of interest" description="Disordered" evidence="7">
    <location>
        <begin position="299"/>
        <end position="400"/>
    </location>
</feature>
<dbReference type="InParanoid" id="A0A5J5EN70"/>
<keyword evidence="4" id="KW-0238">DNA-binding</keyword>